<sequence length="88" mass="9094">MTSEEQLPEETSATGKPMVGATPRDVVHIRLGSFALVAVIALGALGLVAGITWLTVVMAVLAVAVVVDIALAVRRQSRTAPNRTTEAG</sequence>
<accession>A0ABW2SVH9</accession>
<evidence type="ECO:0000313" key="3">
    <source>
        <dbReference type="EMBL" id="MFC7599556.1"/>
    </source>
</evidence>
<feature type="transmembrane region" description="Helical" evidence="2">
    <location>
        <begin position="26"/>
        <end position="45"/>
    </location>
</feature>
<gene>
    <name evidence="3" type="ORF">ACFQVD_05475</name>
</gene>
<feature type="transmembrane region" description="Helical" evidence="2">
    <location>
        <begin position="51"/>
        <end position="73"/>
    </location>
</feature>
<name>A0ABW2SVH9_9ACTN</name>
<dbReference type="RefSeq" id="WP_343963138.1">
    <property type="nucleotide sequence ID" value="NZ_BAAAGK010000014.1"/>
</dbReference>
<evidence type="ECO:0000256" key="2">
    <source>
        <dbReference type="SAM" id="Phobius"/>
    </source>
</evidence>
<proteinExistence type="predicted"/>
<evidence type="ECO:0000313" key="4">
    <source>
        <dbReference type="Proteomes" id="UP001596514"/>
    </source>
</evidence>
<keyword evidence="2" id="KW-0472">Membrane</keyword>
<protein>
    <submittedName>
        <fullName evidence="3">Uncharacterized protein</fullName>
    </submittedName>
</protein>
<dbReference type="EMBL" id="JBHTEE010000001">
    <property type="protein sequence ID" value="MFC7599556.1"/>
    <property type="molecule type" value="Genomic_DNA"/>
</dbReference>
<evidence type="ECO:0000256" key="1">
    <source>
        <dbReference type="SAM" id="MobiDB-lite"/>
    </source>
</evidence>
<keyword evidence="2" id="KW-1133">Transmembrane helix</keyword>
<organism evidence="3 4">
    <name type="scientific">Streptosporangium amethystogenes subsp. fukuiense</name>
    <dbReference type="NCBI Taxonomy" id="698418"/>
    <lineage>
        <taxon>Bacteria</taxon>
        <taxon>Bacillati</taxon>
        <taxon>Actinomycetota</taxon>
        <taxon>Actinomycetes</taxon>
        <taxon>Streptosporangiales</taxon>
        <taxon>Streptosporangiaceae</taxon>
        <taxon>Streptosporangium</taxon>
    </lineage>
</organism>
<feature type="compositionally biased region" description="Polar residues" evidence="1">
    <location>
        <begin position="1"/>
        <end position="14"/>
    </location>
</feature>
<feature type="region of interest" description="Disordered" evidence="1">
    <location>
        <begin position="1"/>
        <end position="20"/>
    </location>
</feature>
<comment type="caution">
    <text evidence="3">The sequence shown here is derived from an EMBL/GenBank/DDBJ whole genome shotgun (WGS) entry which is preliminary data.</text>
</comment>
<keyword evidence="4" id="KW-1185">Reference proteome</keyword>
<reference evidence="4" key="1">
    <citation type="journal article" date="2019" name="Int. J. Syst. Evol. Microbiol.">
        <title>The Global Catalogue of Microorganisms (GCM) 10K type strain sequencing project: providing services to taxonomists for standard genome sequencing and annotation.</title>
        <authorList>
            <consortium name="The Broad Institute Genomics Platform"/>
            <consortium name="The Broad Institute Genome Sequencing Center for Infectious Disease"/>
            <person name="Wu L."/>
            <person name="Ma J."/>
        </authorList>
    </citation>
    <scope>NUCLEOTIDE SEQUENCE [LARGE SCALE GENOMIC DNA]</scope>
    <source>
        <strain evidence="4">JCM 10083</strain>
    </source>
</reference>
<keyword evidence="2" id="KW-0812">Transmembrane</keyword>
<dbReference type="Proteomes" id="UP001596514">
    <property type="component" value="Unassembled WGS sequence"/>
</dbReference>